<dbReference type="InterPro" id="IPR011701">
    <property type="entry name" value="MFS"/>
</dbReference>
<feature type="non-terminal residue" evidence="3">
    <location>
        <position position="1"/>
    </location>
</feature>
<feature type="transmembrane region" description="Helical" evidence="1">
    <location>
        <begin position="72"/>
        <end position="91"/>
    </location>
</feature>
<comment type="caution">
    <text evidence="3">The sequence shown here is derived from an EMBL/GenBank/DDBJ whole genome shotgun (WGS) entry which is preliminary data.</text>
</comment>
<dbReference type="PANTHER" id="PTHR23518">
    <property type="entry name" value="C-METHYLTRANSFERASE"/>
    <property type="match status" value="1"/>
</dbReference>
<organism evidence="3">
    <name type="scientific">marine sediment metagenome</name>
    <dbReference type="NCBI Taxonomy" id="412755"/>
    <lineage>
        <taxon>unclassified sequences</taxon>
        <taxon>metagenomes</taxon>
        <taxon>ecological metagenomes</taxon>
    </lineage>
</organism>
<dbReference type="EMBL" id="BARW01032356">
    <property type="protein sequence ID" value="GAJ12353.1"/>
    <property type="molecule type" value="Genomic_DNA"/>
</dbReference>
<feature type="transmembrane region" description="Helical" evidence="1">
    <location>
        <begin position="9"/>
        <end position="28"/>
    </location>
</feature>
<dbReference type="PANTHER" id="PTHR23518:SF2">
    <property type="entry name" value="MAJOR FACILITATOR SUPERFAMILY TRANSPORTER"/>
    <property type="match status" value="1"/>
</dbReference>
<proteinExistence type="predicted"/>
<feature type="domain" description="Major facilitator superfamily (MFS) profile" evidence="2">
    <location>
        <begin position="1"/>
        <end position="205"/>
    </location>
</feature>
<keyword evidence="1" id="KW-0812">Transmembrane</keyword>
<dbReference type="SUPFAM" id="SSF103473">
    <property type="entry name" value="MFS general substrate transporter"/>
    <property type="match status" value="1"/>
</dbReference>
<gene>
    <name evidence="3" type="ORF">S12H4_51233</name>
</gene>
<dbReference type="GO" id="GO:0022857">
    <property type="term" value="F:transmembrane transporter activity"/>
    <property type="evidence" value="ECO:0007669"/>
    <property type="project" value="InterPro"/>
</dbReference>
<dbReference type="Pfam" id="PF07690">
    <property type="entry name" value="MFS_1"/>
    <property type="match status" value="1"/>
</dbReference>
<reference evidence="3" key="1">
    <citation type="journal article" date="2014" name="Front. Microbiol.">
        <title>High frequency of phylogenetically diverse reductive dehalogenase-homologous genes in deep subseafloor sedimentary metagenomes.</title>
        <authorList>
            <person name="Kawai M."/>
            <person name="Futagami T."/>
            <person name="Toyoda A."/>
            <person name="Takaki Y."/>
            <person name="Nishi S."/>
            <person name="Hori S."/>
            <person name="Arai W."/>
            <person name="Tsubouchi T."/>
            <person name="Morono Y."/>
            <person name="Uchiyama I."/>
            <person name="Ito T."/>
            <person name="Fujiyama A."/>
            <person name="Inagaki F."/>
            <person name="Takami H."/>
        </authorList>
    </citation>
    <scope>NUCLEOTIDE SEQUENCE</scope>
    <source>
        <strain evidence="3">Expedition CK06-06</strain>
    </source>
</reference>
<protein>
    <recommendedName>
        <fullName evidence="2">Major facilitator superfamily (MFS) profile domain-containing protein</fullName>
    </recommendedName>
</protein>
<feature type="transmembrane region" description="Helical" evidence="1">
    <location>
        <begin position="40"/>
        <end position="60"/>
    </location>
</feature>
<name>X1U448_9ZZZZ</name>
<dbReference type="PROSITE" id="PS50850">
    <property type="entry name" value="MFS"/>
    <property type="match status" value="1"/>
</dbReference>
<accession>X1U448</accession>
<dbReference type="InterPro" id="IPR036259">
    <property type="entry name" value="MFS_trans_sf"/>
</dbReference>
<dbReference type="InterPro" id="IPR020846">
    <property type="entry name" value="MFS_dom"/>
</dbReference>
<sequence>NLPRSVKALGLVVGLGFVANGVSSPYWVVYVTDVVGLTNIEWGLILLFESIFKTVLTIPCGMLADRYGRSRMLLVAMVLSVFTLPSLILARTFNHVLLIRLGAGLAGALFFPSSAALMADLVPRELRGRVMSAIGRGSVLIGATGGGTGGPGMGYLFTIPVMVASIVGGVLYSMNVSYPWICVLGASIVQLLCVILFIRDPKKAE</sequence>
<keyword evidence="1" id="KW-1133">Transmembrane helix</keyword>
<dbReference type="Gene3D" id="1.20.1250.20">
    <property type="entry name" value="MFS general substrate transporter like domains"/>
    <property type="match status" value="1"/>
</dbReference>
<feature type="transmembrane region" description="Helical" evidence="1">
    <location>
        <begin position="97"/>
        <end position="122"/>
    </location>
</feature>
<keyword evidence="1" id="KW-0472">Membrane</keyword>
<evidence type="ECO:0000313" key="3">
    <source>
        <dbReference type="EMBL" id="GAJ12353.1"/>
    </source>
</evidence>
<feature type="transmembrane region" description="Helical" evidence="1">
    <location>
        <begin position="178"/>
        <end position="198"/>
    </location>
</feature>
<evidence type="ECO:0000259" key="2">
    <source>
        <dbReference type="PROSITE" id="PS50850"/>
    </source>
</evidence>
<dbReference type="AlphaFoldDB" id="X1U448"/>
<evidence type="ECO:0000256" key="1">
    <source>
        <dbReference type="SAM" id="Phobius"/>
    </source>
</evidence>